<protein>
    <submittedName>
        <fullName evidence="1">Uncharacterized protein</fullName>
    </submittedName>
</protein>
<evidence type="ECO:0000313" key="1">
    <source>
        <dbReference type="EMBL" id="GBM26038.1"/>
    </source>
</evidence>
<name>A0A4Y2EDA7_ARAVE</name>
<dbReference type="EMBL" id="BGPR01000552">
    <property type="protein sequence ID" value="GBM26038.1"/>
    <property type="molecule type" value="Genomic_DNA"/>
</dbReference>
<evidence type="ECO:0000313" key="2">
    <source>
        <dbReference type="Proteomes" id="UP000499080"/>
    </source>
</evidence>
<gene>
    <name evidence="1" type="ORF">AVEN_62004_1</name>
</gene>
<dbReference type="Proteomes" id="UP000499080">
    <property type="component" value="Unassembled WGS sequence"/>
</dbReference>
<keyword evidence="2" id="KW-1185">Reference proteome</keyword>
<proteinExistence type="predicted"/>
<organism evidence="1 2">
    <name type="scientific">Araneus ventricosus</name>
    <name type="common">Orbweaver spider</name>
    <name type="synonym">Epeira ventricosa</name>
    <dbReference type="NCBI Taxonomy" id="182803"/>
    <lineage>
        <taxon>Eukaryota</taxon>
        <taxon>Metazoa</taxon>
        <taxon>Ecdysozoa</taxon>
        <taxon>Arthropoda</taxon>
        <taxon>Chelicerata</taxon>
        <taxon>Arachnida</taxon>
        <taxon>Araneae</taxon>
        <taxon>Araneomorphae</taxon>
        <taxon>Entelegynae</taxon>
        <taxon>Araneoidea</taxon>
        <taxon>Araneidae</taxon>
        <taxon>Araneus</taxon>
    </lineage>
</organism>
<dbReference type="OrthoDB" id="6759200at2759"/>
<dbReference type="AlphaFoldDB" id="A0A4Y2EDA7"/>
<comment type="caution">
    <text evidence="1">The sequence shown here is derived from an EMBL/GenBank/DDBJ whole genome shotgun (WGS) entry which is preliminary data.</text>
</comment>
<accession>A0A4Y2EDA7</accession>
<sequence length="75" mass="8610">MRGQEYDNRANMKGEHEGMQAKIRNINPRAFLYRVVATPLPWWNLRLDNNFNAILVDAGKMASEMDADKNFGSIP</sequence>
<reference evidence="1 2" key="1">
    <citation type="journal article" date="2019" name="Sci. Rep.">
        <title>Orb-weaving spider Araneus ventricosus genome elucidates the spidroin gene catalogue.</title>
        <authorList>
            <person name="Kono N."/>
            <person name="Nakamura H."/>
            <person name="Ohtoshi R."/>
            <person name="Moran D.A.P."/>
            <person name="Shinohara A."/>
            <person name="Yoshida Y."/>
            <person name="Fujiwara M."/>
            <person name="Mori M."/>
            <person name="Tomita M."/>
            <person name="Arakawa K."/>
        </authorList>
    </citation>
    <scope>NUCLEOTIDE SEQUENCE [LARGE SCALE GENOMIC DNA]</scope>
</reference>